<name>A0AAD9G6Y5_BABDI</name>
<dbReference type="Gene3D" id="1.10.20.120">
    <property type="match status" value="1"/>
</dbReference>
<dbReference type="EMBL" id="JAHBMH010000073">
    <property type="protein sequence ID" value="KAK1932952.1"/>
    <property type="molecule type" value="Genomic_DNA"/>
</dbReference>
<reference evidence="1" key="1">
    <citation type="journal article" date="2014" name="Nucleic Acids Res.">
        <title>The evolutionary dynamics of variant antigen genes in Babesia reveal a history of genomic innovation underlying host-parasite interaction.</title>
        <authorList>
            <person name="Jackson A.P."/>
            <person name="Otto T.D."/>
            <person name="Darby A."/>
            <person name="Ramaprasad A."/>
            <person name="Xia D."/>
            <person name="Echaide I.E."/>
            <person name="Farber M."/>
            <person name="Gahlot S."/>
            <person name="Gamble J."/>
            <person name="Gupta D."/>
            <person name="Gupta Y."/>
            <person name="Jackson L."/>
            <person name="Malandrin L."/>
            <person name="Malas T.B."/>
            <person name="Moussa E."/>
            <person name="Nair M."/>
            <person name="Reid A.J."/>
            <person name="Sanders M."/>
            <person name="Sharma J."/>
            <person name="Tracey A."/>
            <person name="Quail M.A."/>
            <person name="Weir W."/>
            <person name="Wastling J.M."/>
            <person name="Hall N."/>
            <person name="Willadsen P."/>
            <person name="Lingelbach K."/>
            <person name="Shiels B."/>
            <person name="Tait A."/>
            <person name="Berriman M."/>
            <person name="Allred D.R."/>
            <person name="Pain A."/>
        </authorList>
    </citation>
    <scope>NUCLEOTIDE SEQUENCE</scope>
    <source>
        <strain evidence="1">1802A</strain>
    </source>
</reference>
<dbReference type="GO" id="GO:0006401">
    <property type="term" value="P:RNA catabolic process"/>
    <property type="evidence" value="ECO:0007669"/>
    <property type="project" value="TreeGrafter"/>
</dbReference>
<evidence type="ECO:0000313" key="2">
    <source>
        <dbReference type="Proteomes" id="UP001195914"/>
    </source>
</evidence>
<dbReference type="AlphaFoldDB" id="A0AAD9G6Y5"/>
<dbReference type="Proteomes" id="UP001195914">
    <property type="component" value="Unassembled WGS sequence"/>
</dbReference>
<protein>
    <submittedName>
        <fullName evidence="1">Uncharacterized protein</fullName>
    </submittedName>
</protein>
<gene>
    <name evidence="1" type="ORF">X943_001567</name>
</gene>
<keyword evidence="2" id="KW-1185">Reference proteome</keyword>
<evidence type="ECO:0000313" key="1">
    <source>
        <dbReference type="EMBL" id="KAK1932952.1"/>
    </source>
</evidence>
<reference evidence="1" key="2">
    <citation type="submission" date="2021-05" db="EMBL/GenBank/DDBJ databases">
        <authorList>
            <person name="Pain A."/>
        </authorList>
    </citation>
    <scope>NUCLEOTIDE SEQUENCE</scope>
    <source>
        <strain evidence="1">1802A</strain>
    </source>
</reference>
<organism evidence="1 2">
    <name type="scientific">Babesia divergens</name>
    <dbReference type="NCBI Taxonomy" id="32595"/>
    <lineage>
        <taxon>Eukaryota</taxon>
        <taxon>Sar</taxon>
        <taxon>Alveolata</taxon>
        <taxon>Apicomplexa</taxon>
        <taxon>Aconoidasida</taxon>
        <taxon>Piroplasmida</taxon>
        <taxon>Babesiidae</taxon>
        <taxon>Babesia</taxon>
    </lineage>
</organism>
<dbReference type="PANTHER" id="PTHR13383:SF11">
    <property type="entry name" value="RIBONUCLEASE H2 SUBUNIT B"/>
    <property type="match status" value="1"/>
</dbReference>
<sequence>MFLGSSSFISMSKPLKKESPKLDSPASHFMFLDSSIDGTSFEVAHLPSPNDPRESALYLVSGDRLFWLRGIQPNVNPVSLFVGDKIVNEDYFYATFKFDAIFIITSILFRDPDKFISIPQRIYDIYRSGPDESQGCSALEAGAFAVWNHNIDGIRERLEYLCDVLDPADSKDKLFKPNRDKFRAMLDYKVQNLEKYVKENNIMMGAYCVSTMTSESKHVRKHHVEYDDRKLRSFAWASISKMLSVEARNCLVPSKVVHPQKVCPVEPATSTTPVITSGNKAQKKRKIAGAAGTASIMNFFNRK</sequence>
<comment type="caution">
    <text evidence="1">The sequence shown here is derived from an EMBL/GenBank/DDBJ whole genome shotgun (WGS) entry which is preliminary data.</text>
</comment>
<proteinExistence type="predicted"/>
<dbReference type="GO" id="GO:0032299">
    <property type="term" value="C:ribonuclease H2 complex"/>
    <property type="evidence" value="ECO:0007669"/>
    <property type="project" value="InterPro"/>
</dbReference>
<accession>A0AAD9G6Y5</accession>
<dbReference type="PANTHER" id="PTHR13383">
    <property type="entry name" value="RIBONUCLEASE H2 SUBUNIT B"/>
    <property type="match status" value="1"/>
</dbReference>
<dbReference type="InterPro" id="IPR040456">
    <property type="entry name" value="RNase_H2_suB"/>
</dbReference>
<dbReference type="GO" id="GO:0005654">
    <property type="term" value="C:nucleoplasm"/>
    <property type="evidence" value="ECO:0007669"/>
    <property type="project" value="TreeGrafter"/>
</dbReference>